<evidence type="ECO:0000313" key="3">
    <source>
        <dbReference type="Proteomes" id="UP000028483"/>
    </source>
</evidence>
<dbReference type="AlphaFoldDB" id="A0A077P6A3"/>
<dbReference type="Proteomes" id="UP000028483">
    <property type="component" value="Unassembled WGS sequence"/>
</dbReference>
<reference evidence="2" key="1">
    <citation type="submission" date="2013-07" db="EMBL/GenBank/DDBJ databases">
        <title>Sub-species coevolution in mutualistic symbiosis.</title>
        <authorList>
            <person name="Murfin K."/>
            <person name="Klassen J."/>
            <person name="Lee M."/>
            <person name="Forst S."/>
            <person name="Stock P."/>
            <person name="Goodrich-Blair H."/>
        </authorList>
    </citation>
    <scope>NUCLEOTIDE SEQUENCE [LARGE SCALE GENOMIC DNA]</scope>
    <source>
        <strain evidence="2">Oregonense</strain>
    </source>
</reference>
<accession>A0A077P6A3</accession>
<dbReference type="HOGENOM" id="CLU_1389748_0_0_6"/>
<evidence type="ECO:0000259" key="1">
    <source>
        <dbReference type="Pfam" id="PF21882"/>
    </source>
</evidence>
<dbReference type="RefSeq" id="WP_051894601.1">
    <property type="nucleotide sequence ID" value="NZ_CAWLUU010000183.1"/>
</dbReference>
<sequence length="196" mass="21443">MYHYYENLFSQKLTNQVNDNANTRLEKDQNGADIQNKNEFVNNLGLRDTVDRANNAMSKGQNGADISDKNAFVNNLGLSELVYRTIGNGPNQIPDMNSFSAGDGHLSFPSGIIIQYGYTPSSTEPKIINFPRPFPAQCFGVTSSGTDPDAANISGCGAIDRFGFYLSAWHVGTETINRTVTINRTATHISWIAIGI</sequence>
<dbReference type="Pfam" id="PF21882">
    <property type="entry name" value="Gp53-like_C"/>
    <property type="match status" value="1"/>
</dbReference>
<protein>
    <recommendedName>
        <fullName evidence="1">Putative tail fiber protein gp53-like C-terminal domain-containing protein</fullName>
    </recommendedName>
</protein>
<dbReference type="InterPro" id="IPR054075">
    <property type="entry name" value="Gp53-like_C"/>
</dbReference>
<dbReference type="Gene3D" id="2.60.40.3940">
    <property type="match status" value="1"/>
</dbReference>
<proteinExistence type="predicted"/>
<name>A0A077P6A3_XENBV</name>
<evidence type="ECO:0000313" key="2">
    <source>
        <dbReference type="EMBL" id="CDH06118.1"/>
    </source>
</evidence>
<feature type="domain" description="Putative tail fiber protein gp53-like C-terminal" evidence="1">
    <location>
        <begin position="108"/>
        <end position="195"/>
    </location>
</feature>
<dbReference type="EMBL" id="CBSX010000126">
    <property type="protein sequence ID" value="CDH06118.1"/>
    <property type="molecule type" value="Genomic_DNA"/>
</dbReference>
<comment type="caution">
    <text evidence="2">The sequence shown here is derived from an EMBL/GenBank/DDBJ whole genome shotgun (WGS) entry which is preliminary data.</text>
</comment>
<organism evidence="2 3">
    <name type="scientific">Xenorhabdus bovienii str. oregonense</name>
    <dbReference type="NCBI Taxonomy" id="1398202"/>
    <lineage>
        <taxon>Bacteria</taxon>
        <taxon>Pseudomonadati</taxon>
        <taxon>Pseudomonadota</taxon>
        <taxon>Gammaproteobacteria</taxon>
        <taxon>Enterobacterales</taxon>
        <taxon>Morganellaceae</taxon>
        <taxon>Xenorhabdus</taxon>
    </lineage>
</organism>
<gene>
    <name evidence="2" type="ORF">XBO1_2110121</name>
</gene>